<sequence>MKKLFGRKHKDEETSSNSSFGRNNRTPQNDNPYAQTNADSYANNSYLNAQPSYPQPAGSQSSFRTTQPASRAAGRPGLPSGPRPGGPGQQQPQRPSYGSEPSQYSGASKGGSGYSDEKLGSSAGYGANRYDAGSPAYNNRGSNGYASQRPGGYGGLDQSSLDSTPNVPPPQYSATQPGGSWDAPASQGGQDPYADPAEMTEEQLEDAQVQDIKRATHDTRQDSKASIARSTAELERAIASAESSGHMLAQQFERMDKIEEGADIAIARAREGGAGTAKLDRLNSRPFFIPEGGKKNRQKDVDAQVRRAQEDREAKEETRLAQLERNKKIQQTMGMGGKQKLLGAGKADKYTFEDDDGTEARDEEEINDGIEKMGGLVGQLNFHAHSLNAQLDADPDQPMRIAEKMTKADDKVTRINARLNTIR</sequence>
<keyword evidence="4" id="KW-1185">Reference proteome</keyword>
<reference evidence="3" key="1">
    <citation type="journal article" date="2023" name="Mol. Phylogenet. Evol.">
        <title>Genome-scale phylogeny and comparative genomics of the fungal order Sordariales.</title>
        <authorList>
            <person name="Hensen N."/>
            <person name="Bonometti L."/>
            <person name="Westerberg I."/>
            <person name="Brannstrom I.O."/>
            <person name="Guillou S."/>
            <person name="Cros-Aarteil S."/>
            <person name="Calhoun S."/>
            <person name="Haridas S."/>
            <person name="Kuo A."/>
            <person name="Mondo S."/>
            <person name="Pangilinan J."/>
            <person name="Riley R."/>
            <person name="LaButti K."/>
            <person name="Andreopoulos B."/>
            <person name="Lipzen A."/>
            <person name="Chen C."/>
            <person name="Yan M."/>
            <person name="Daum C."/>
            <person name="Ng V."/>
            <person name="Clum A."/>
            <person name="Steindorff A."/>
            <person name="Ohm R.A."/>
            <person name="Martin F."/>
            <person name="Silar P."/>
            <person name="Natvig D.O."/>
            <person name="Lalanne C."/>
            <person name="Gautier V."/>
            <person name="Ament-Velasquez S.L."/>
            <person name="Kruys A."/>
            <person name="Hutchinson M.I."/>
            <person name="Powell A.J."/>
            <person name="Barry K."/>
            <person name="Miller A.N."/>
            <person name="Grigoriev I.V."/>
            <person name="Debuchy R."/>
            <person name="Gladieux P."/>
            <person name="Hiltunen Thoren M."/>
            <person name="Johannesson H."/>
        </authorList>
    </citation>
    <scope>NUCLEOTIDE SEQUENCE</scope>
    <source>
        <strain evidence="3">PSN293</strain>
    </source>
</reference>
<dbReference type="GO" id="GO:0006906">
    <property type="term" value="P:vesicle fusion"/>
    <property type="evidence" value="ECO:0007669"/>
    <property type="project" value="TreeGrafter"/>
</dbReference>
<feature type="region of interest" description="Disordered" evidence="2">
    <location>
        <begin position="1"/>
        <end position="232"/>
    </location>
</feature>
<evidence type="ECO:0000313" key="3">
    <source>
        <dbReference type="EMBL" id="KAK4217660.1"/>
    </source>
</evidence>
<dbReference type="EMBL" id="MU858058">
    <property type="protein sequence ID" value="KAK4217660.1"/>
    <property type="molecule type" value="Genomic_DNA"/>
</dbReference>
<dbReference type="GO" id="GO:0031201">
    <property type="term" value="C:SNARE complex"/>
    <property type="evidence" value="ECO:0007669"/>
    <property type="project" value="TreeGrafter"/>
</dbReference>
<comment type="caution">
    <text evidence="3">The sequence shown here is derived from an EMBL/GenBank/DDBJ whole genome shotgun (WGS) entry which is preliminary data.</text>
</comment>
<dbReference type="GO" id="GO:0005484">
    <property type="term" value="F:SNAP receptor activity"/>
    <property type="evidence" value="ECO:0007669"/>
    <property type="project" value="TreeGrafter"/>
</dbReference>
<dbReference type="PANTHER" id="PTHR19305">
    <property type="entry name" value="SYNAPTOSOMAL ASSOCIATED PROTEIN"/>
    <property type="match status" value="1"/>
</dbReference>
<accession>A0AAN7BE39</accession>
<dbReference type="Gene3D" id="1.20.5.110">
    <property type="match status" value="2"/>
</dbReference>
<dbReference type="PANTHER" id="PTHR19305:SF9">
    <property type="entry name" value="SYNAPTOSOMAL-ASSOCIATED PROTEIN 29"/>
    <property type="match status" value="1"/>
</dbReference>
<dbReference type="Proteomes" id="UP001301769">
    <property type="component" value="Unassembled WGS sequence"/>
</dbReference>
<feature type="compositionally biased region" description="Low complexity" evidence="2">
    <location>
        <begin position="89"/>
        <end position="107"/>
    </location>
</feature>
<evidence type="ECO:0000256" key="2">
    <source>
        <dbReference type="SAM" id="MobiDB-lite"/>
    </source>
</evidence>
<feature type="compositionally biased region" description="Polar residues" evidence="2">
    <location>
        <begin position="15"/>
        <end position="69"/>
    </location>
</feature>
<feature type="compositionally biased region" description="Basic and acidic residues" evidence="2">
    <location>
        <begin position="292"/>
        <end position="316"/>
    </location>
</feature>
<dbReference type="GO" id="GO:0019905">
    <property type="term" value="F:syntaxin binding"/>
    <property type="evidence" value="ECO:0007669"/>
    <property type="project" value="TreeGrafter"/>
</dbReference>
<evidence type="ECO:0000256" key="1">
    <source>
        <dbReference type="ARBA" id="ARBA00009480"/>
    </source>
</evidence>
<evidence type="ECO:0008006" key="5">
    <source>
        <dbReference type="Google" id="ProtNLM"/>
    </source>
</evidence>
<gene>
    <name evidence="3" type="ORF">QBC37DRAFT_414323</name>
</gene>
<feature type="compositionally biased region" description="Basic and acidic residues" evidence="2">
    <location>
        <begin position="211"/>
        <end position="223"/>
    </location>
</feature>
<proteinExistence type="inferred from homology"/>
<evidence type="ECO:0000313" key="4">
    <source>
        <dbReference type="Proteomes" id="UP001301769"/>
    </source>
</evidence>
<feature type="compositionally biased region" description="Polar residues" evidence="2">
    <location>
        <begin position="136"/>
        <end position="146"/>
    </location>
</feature>
<dbReference type="GO" id="GO:0006887">
    <property type="term" value="P:exocytosis"/>
    <property type="evidence" value="ECO:0007669"/>
    <property type="project" value="TreeGrafter"/>
</dbReference>
<dbReference type="GO" id="GO:0005886">
    <property type="term" value="C:plasma membrane"/>
    <property type="evidence" value="ECO:0007669"/>
    <property type="project" value="TreeGrafter"/>
</dbReference>
<dbReference type="AlphaFoldDB" id="A0AAN7BE39"/>
<name>A0AAN7BE39_9PEZI</name>
<comment type="similarity">
    <text evidence="1">Belongs to the SNAP-25 family.</text>
</comment>
<reference evidence="3" key="2">
    <citation type="submission" date="2023-05" db="EMBL/GenBank/DDBJ databases">
        <authorList>
            <consortium name="Lawrence Berkeley National Laboratory"/>
            <person name="Steindorff A."/>
            <person name="Hensen N."/>
            <person name="Bonometti L."/>
            <person name="Westerberg I."/>
            <person name="Brannstrom I.O."/>
            <person name="Guillou S."/>
            <person name="Cros-Aarteil S."/>
            <person name="Calhoun S."/>
            <person name="Haridas S."/>
            <person name="Kuo A."/>
            <person name="Mondo S."/>
            <person name="Pangilinan J."/>
            <person name="Riley R."/>
            <person name="Labutti K."/>
            <person name="Andreopoulos B."/>
            <person name="Lipzen A."/>
            <person name="Chen C."/>
            <person name="Yanf M."/>
            <person name="Daum C."/>
            <person name="Ng V."/>
            <person name="Clum A."/>
            <person name="Ohm R."/>
            <person name="Martin F."/>
            <person name="Silar P."/>
            <person name="Natvig D."/>
            <person name="Lalanne C."/>
            <person name="Gautier V."/>
            <person name="Ament-Velasquez S.L."/>
            <person name="Kruys A."/>
            <person name="Hutchinson M.I."/>
            <person name="Powell A.J."/>
            <person name="Barry K."/>
            <person name="Miller A.N."/>
            <person name="Grigoriev I.V."/>
            <person name="Debuchy R."/>
            <person name="Gladieux P."/>
            <person name="Thoren M.H."/>
            <person name="Johannesson H."/>
        </authorList>
    </citation>
    <scope>NUCLEOTIDE SEQUENCE</scope>
    <source>
        <strain evidence="3">PSN293</strain>
    </source>
</reference>
<feature type="region of interest" description="Disordered" evidence="2">
    <location>
        <begin position="288"/>
        <end position="316"/>
    </location>
</feature>
<protein>
    <recommendedName>
        <fullName evidence="5">t-SNARE coiled-coil homology domain-containing protein</fullName>
    </recommendedName>
</protein>
<organism evidence="3 4">
    <name type="scientific">Rhypophila decipiens</name>
    <dbReference type="NCBI Taxonomy" id="261697"/>
    <lineage>
        <taxon>Eukaryota</taxon>
        <taxon>Fungi</taxon>
        <taxon>Dikarya</taxon>
        <taxon>Ascomycota</taxon>
        <taxon>Pezizomycotina</taxon>
        <taxon>Sordariomycetes</taxon>
        <taxon>Sordariomycetidae</taxon>
        <taxon>Sordariales</taxon>
        <taxon>Naviculisporaceae</taxon>
        <taxon>Rhypophila</taxon>
    </lineage>
</organism>